<accession>A0ABT1ZGF8</accession>
<dbReference type="Proteomes" id="UP001205337">
    <property type="component" value="Unassembled WGS sequence"/>
</dbReference>
<gene>
    <name evidence="1" type="ORF">NUH29_09460</name>
</gene>
<keyword evidence="2" id="KW-1185">Reference proteome</keyword>
<protein>
    <submittedName>
        <fullName evidence="1">Uncharacterized protein</fullName>
    </submittedName>
</protein>
<sequence length="83" mass="9375">MTPSGDDSEQLLTNDETRAVLMRFSLGSMSLTELRMWASSKQEVRWESPYEAILGEVLMAVADDGFDVELAQTFVDRLGWELT</sequence>
<comment type="caution">
    <text evidence="1">The sequence shown here is derived from an EMBL/GenBank/DDBJ whole genome shotgun (WGS) entry which is preliminary data.</text>
</comment>
<evidence type="ECO:0000313" key="2">
    <source>
        <dbReference type="Proteomes" id="UP001205337"/>
    </source>
</evidence>
<dbReference type="EMBL" id="JANTHX010000007">
    <property type="protein sequence ID" value="MCS0499774.1"/>
    <property type="molecule type" value="Genomic_DNA"/>
</dbReference>
<organism evidence="1 2">
    <name type="scientific">Protaetiibacter mangrovi</name>
    <dbReference type="NCBI Taxonomy" id="2970926"/>
    <lineage>
        <taxon>Bacteria</taxon>
        <taxon>Bacillati</taxon>
        <taxon>Actinomycetota</taxon>
        <taxon>Actinomycetes</taxon>
        <taxon>Micrococcales</taxon>
        <taxon>Microbacteriaceae</taxon>
        <taxon>Protaetiibacter</taxon>
    </lineage>
</organism>
<evidence type="ECO:0000313" key="1">
    <source>
        <dbReference type="EMBL" id="MCS0499774.1"/>
    </source>
</evidence>
<dbReference type="RefSeq" id="WP_258798849.1">
    <property type="nucleotide sequence ID" value="NZ_JANTHX010000007.1"/>
</dbReference>
<reference evidence="1 2" key="1">
    <citation type="submission" date="2022-08" db="EMBL/GenBank/DDBJ databases">
        <authorList>
            <person name="Li F."/>
        </authorList>
    </citation>
    <scope>NUCLEOTIDE SEQUENCE [LARGE SCALE GENOMIC DNA]</scope>
    <source>
        <strain evidence="1 2">10F1B-8-1</strain>
    </source>
</reference>
<name>A0ABT1ZGF8_9MICO</name>
<proteinExistence type="predicted"/>